<dbReference type="GO" id="GO:0004843">
    <property type="term" value="F:cysteine-type deubiquitinase activity"/>
    <property type="evidence" value="ECO:0007669"/>
    <property type="project" value="UniProtKB-EC"/>
</dbReference>
<sequence length="379" mass="43065">MVINEYDSDIMQWGLRLLDGDPYYNSGYYGETIQSDADEIDQSHYVRGYYDTDSNDVENDEIIARTLQEEFSQIAVTENSGYSDAGEGHSQASNLVHNWHGPSARNYYSEHDYAQEEADSVLPSGSCSSPSGQVEYLHSSELADEYVHDDEVCWKLNQMTPIPHVPRINGEIPPIDEVTSDHQTLLDRLQLHDFVERKVQGDGNCQFRALSDQLYQTPDHHELVRGEVVKQLKSHPEIYEGYVPMAYDDYLEKMSMSGEWGDHVTLQAAADKYGVKIFVITSFEDTYCIEILPNVKTPQGVICLSFWAEVHYNSIYAQGGVWCENLNLHLCWFSTSKLMSLPMSEEEKMVDVWKQALGMSAAQYNVDFSVQIALVSCLL</sequence>
<dbReference type="Pfam" id="PF02338">
    <property type="entry name" value="OTU"/>
    <property type="match status" value="1"/>
</dbReference>
<proteinExistence type="inferred from homology"/>
<comment type="catalytic activity">
    <reaction evidence="1">
        <text>Thiol-dependent hydrolysis of ester, thioester, amide, peptide and isopeptide bonds formed by the C-terminal Gly of ubiquitin (a 76-residue protein attached to proteins as an intracellular targeting signal).</text>
        <dbReference type="EC" id="3.4.19.12"/>
    </reaction>
</comment>
<dbReference type="AlphaFoldDB" id="A0A8K0GXE2"/>
<feature type="domain" description="OTU" evidence="6">
    <location>
        <begin position="194"/>
        <end position="318"/>
    </location>
</feature>
<reference evidence="7" key="1">
    <citation type="submission" date="2020-03" db="EMBL/GenBank/DDBJ databases">
        <title>A high-quality chromosome-level genome assembly of a woody plant with both climbing and erect habits, Rhamnella rubrinervis.</title>
        <authorList>
            <person name="Lu Z."/>
            <person name="Yang Y."/>
            <person name="Zhu X."/>
            <person name="Sun Y."/>
        </authorList>
    </citation>
    <scope>NUCLEOTIDE SEQUENCE</scope>
    <source>
        <strain evidence="7">BYM</strain>
        <tissue evidence="7">Leaf</tissue>
    </source>
</reference>
<dbReference type="PANTHER" id="PTHR12419">
    <property type="entry name" value="OTU DOMAIN CONTAINING PROTEIN"/>
    <property type="match status" value="1"/>
</dbReference>
<dbReference type="CDD" id="cd22751">
    <property type="entry name" value="OTU_plant_OTU9-like"/>
    <property type="match status" value="1"/>
</dbReference>
<evidence type="ECO:0000256" key="3">
    <source>
        <dbReference type="ARBA" id="ARBA00012759"/>
    </source>
</evidence>
<gene>
    <name evidence="7" type="ORF">FNV43_RR15781</name>
</gene>
<evidence type="ECO:0000259" key="6">
    <source>
        <dbReference type="PROSITE" id="PS50802"/>
    </source>
</evidence>
<evidence type="ECO:0000313" key="7">
    <source>
        <dbReference type="EMBL" id="KAF3441866.1"/>
    </source>
</evidence>
<protein>
    <recommendedName>
        <fullName evidence="3">ubiquitinyl hydrolase 1</fullName>
        <ecNumber evidence="3">3.4.19.12</ecNumber>
    </recommendedName>
</protein>
<comment type="caution">
    <text evidence="7">The sequence shown here is derived from an EMBL/GenBank/DDBJ whole genome shotgun (WGS) entry which is preliminary data.</text>
</comment>
<dbReference type="Gene3D" id="3.90.70.80">
    <property type="match status" value="1"/>
</dbReference>
<evidence type="ECO:0000256" key="4">
    <source>
        <dbReference type="ARBA" id="ARBA00022786"/>
    </source>
</evidence>
<comment type="similarity">
    <text evidence="2">Belongs to the peptidase C85 family.</text>
</comment>
<organism evidence="7 8">
    <name type="scientific">Rhamnella rubrinervis</name>
    <dbReference type="NCBI Taxonomy" id="2594499"/>
    <lineage>
        <taxon>Eukaryota</taxon>
        <taxon>Viridiplantae</taxon>
        <taxon>Streptophyta</taxon>
        <taxon>Embryophyta</taxon>
        <taxon>Tracheophyta</taxon>
        <taxon>Spermatophyta</taxon>
        <taxon>Magnoliopsida</taxon>
        <taxon>eudicotyledons</taxon>
        <taxon>Gunneridae</taxon>
        <taxon>Pentapetalae</taxon>
        <taxon>rosids</taxon>
        <taxon>fabids</taxon>
        <taxon>Rosales</taxon>
        <taxon>Rhamnaceae</taxon>
        <taxon>rhamnoid group</taxon>
        <taxon>Rhamneae</taxon>
        <taxon>Rhamnella</taxon>
    </lineage>
</organism>
<dbReference type="InterPro" id="IPR038765">
    <property type="entry name" value="Papain-like_cys_pep_sf"/>
</dbReference>
<keyword evidence="4" id="KW-0833">Ubl conjugation pathway</keyword>
<evidence type="ECO:0000256" key="2">
    <source>
        <dbReference type="ARBA" id="ARBA00010407"/>
    </source>
</evidence>
<dbReference type="SUPFAM" id="SSF54001">
    <property type="entry name" value="Cysteine proteinases"/>
    <property type="match status" value="1"/>
</dbReference>
<dbReference type="FunFam" id="3.90.70.80:FF:000001">
    <property type="entry name" value="OTU domain-containing protein"/>
    <property type="match status" value="1"/>
</dbReference>
<dbReference type="OrthoDB" id="415023at2759"/>
<dbReference type="InterPro" id="IPR050704">
    <property type="entry name" value="Peptidase_C85-like"/>
</dbReference>
<dbReference type="GO" id="GO:0016579">
    <property type="term" value="P:protein deubiquitination"/>
    <property type="evidence" value="ECO:0007669"/>
    <property type="project" value="TreeGrafter"/>
</dbReference>
<dbReference type="EMBL" id="VOIH02000007">
    <property type="protein sequence ID" value="KAF3441866.1"/>
    <property type="molecule type" value="Genomic_DNA"/>
</dbReference>
<keyword evidence="8" id="KW-1185">Reference proteome</keyword>
<evidence type="ECO:0000256" key="1">
    <source>
        <dbReference type="ARBA" id="ARBA00000707"/>
    </source>
</evidence>
<dbReference type="EC" id="3.4.19.12" evidence="3"/>
<keyword evidence="5" id="KW-0378">Hydrolase</keyword>
<accession>A0A8K0GXE2</accession>
<name>A0A8K0GXE2_9ROSA</name>
<dbReference type="PANTHER" id="PTHR12419:SF103">
    <property type="entry name" value="OVARIAN TUMOR DOMAIN-CONTAINING DEUBIQUITINATING ENZYME 10-RELATED"/>
    <property type="match status" value="1"/>
</dbReference>
<evidence type="ECO:0000313" key="8">
    <source>
        <dbReference type="Proteomes" id="UP000796880"/>
    </source>
</evidence>
<dbReference type="InterPro" id="IPR003323">
    <property type="entry name" value="OTU_dom"/>
</dbReference>
<dbReference type="PROSITE" id="PS50802">
    <property type="entry name" value="OTU"/>
    <property type="match status" value="1"/>
</dbReference>
<evidence type="ECO:0000256" key="5">
    <source>
        <dbReference type="ARBA" id="ARBA00022801"/>
    </source>
</evidence>
<dbReference type="Proteomes" id="UP000796880">
    <property type="component" value="Unassembled WGS sequence"/>
</dbReference>